<keyword evidence="3 7" id="KW-0645">Protease</keyword>
<evidence type="ECO:0000256" key="5">
    <source>
        <dbReference type="ARBA" id="ARBA00022825"/>
    </source>
</evidence>
<sequence>MSNPAPFMVFGEIGFENCRPEPLGNFLRANPAPAAPEIIINSPGGGAVDGAAMLAEIERHGNAVCRVIGMAASAASLLMLGGREVVMHRDAMVMIHEPASMVFGTSKDFRTAADNLDKFTAIYAAAYARLSGNSEQSIRRWMKDETWLSSEEALALNFCDRVEGGQDPVAYAQFDYGRFRHAPAHLMRIAQQNGWATGSSNVSEKGKIHA</sequence>
<dbReference type="InterPro" id="IPR001907">
    <property type="entry name" value="ClpP"/>
</dbReference>
<evidence type="ECO:0000256" key="4">
    <source>
        <dbReference type="ARBA" id="ARBA00022801"/>
    </source>
</evidence>
<dbReference type="Proteomes" id="UP001597151">
    <property type="component" value="Unassembled WGS sequence"/>
</dbReference>
<keyword evidence="2" id="KW-0963">Cytoplasm</keyword>
<dbReference type="RefSeq" id="WP_380788551.1">
    <property type="nucleotide sequence ID" value="NZ_JBHTKR010000001.1"/>
</dbReference>
<organism evidence="7 8">
    <name type="scientific">Seohaeicola saemankumensis</name>
    <dbReference type="NCBI Taxonomy" id="481181"/>
    <lineage>
        <taxon>Bacteria</taxon>
        <taxon>Pseudomonadati</taxon>
        <taxon>Pseudomonadota</taxon>
        <taxon>Alphaproteobacteria</taxon>
        <taxon>Rhodobacterales</taxon>
        <taxon>Roseobacteraceae</taxon>
        <taxon>Seohaeicola</taxon>
    </lineage>
</organism>
<evidence type="ECO:0000256" key="3">
    <source>
        <dbReference type="ARBA" id="ARBA00022670"/>
    </source>
</evidence>
<dbReference type="Gene3D" id="3.90.226.10">
    <property type="entry name" value="2-enoyl-CoA Hydratase, Chain A, domain 1"/>
    <property type="match status" value="1"/>
</dbReference>
<dbReference type="SUPFAM" id="SSF52096">
    <property type="entry name" value="ClpP/crotonase"/>
    <property type="match status" value="1"/>
</dbReference>
<dbReference type="CDD" id="cd07016">
    <property type="entry name" value="S14_ClpP_1"/>
    <property type="match status" value="1"/>
</dbReference>
<dbReference type="PRINTS" id="PR00127">
    <property type="entry name" value="CLPPROTEASEP"/>
</dbReference>
<dbReference type="PANTHER" id="PTHR10381:SF70">
    <property type="entry name" value="ATP-DEPENDENT CLP PROTEASE PROTEOLYTIC SUBUNIT"/>
    <property type="match status" value="1"/>
</dbReference>
<dbReference type="PANTHER" id="PTHR10381">
    <property type="entry name" value="ATP-DEPENDENT CLP PROTEASE PROTEOLYTIC SUBUNIT"/>
    <property type="match status" value="1"/>
</dbReference>
<protein>
    <recommendedName>
        <fullName evidence="6">ATP-dependent Clp protease proteolytic subunit</fullName>
    </recommendedName>
</protein>
<keyword evidence="5" id="KW-0720">Serine protease</keyword>
<evidence type="ECO:0000256" key="2">
    <source>
        <dbReference type="ARBA" id="ARBA00022490"/>
    </source>
</evidence>
<dbReference type="Pfam" id="PF00574">
    <property type="entry name" value="CLP_protease"/>
    <property type="match status" value="1"/>
</dbReference>
<evidence type="ECO:0000313" key="7">
    <source>
        <dbReference type="EMBL" id="MFD1193349.1"/>
    </source>
</evidence>
<evidence type="ECO:0000313" key="8">
    <source>
        <dbReference type="Proteomes" id="UP001597151"/>
    </source>
</evidence>
<dbReference type="NCBIfam" id="NF045542">
    <property type="entry name" value="Clp_rel_HeadMat"/>
    <property type="match status" value="1"/>
</dbReference>
<comment type="similarity">
    <text evidence="1 6">Belongs to the peptidase S14 family.</text>
</comment>
<evidence type="ECO:0000256" key="1">
    <source>
        <dbReference type="ARBA" id="ARBA00007039"/>
    </source>
</evidence>
<keyword evidence="4 7" id="KW-0378">Hydrolase</keyword>
<dbReference type="InterPro" id="IPR023562">
    <property type="entry name" value="ClpP/TepA"/>
</dbReference>
<name>A0ABW3T835_9RHOB</name>
<gene>
    <name evidence="7" type="ORF">ACFQ3C_01525</name>
</gene>
<dbReference type="GO" id="GO:0006508">
    <property type="term" value="P:proteolysis"/>
    <property type="evidence" value="ECO:0007669"/>
    <property type="project" value="UniProtKB-KW"/>
</dbReference>
<proteinExistence type="inferred from homology"/>
<evidence type="ECO:0000256" key="6">
    <source>
        <dbReference type="RuleBase" id="RU003567"/>
    </source>
</evidence>
<dbReference type="GO" id="GO:0008233">
    <property type="term" value="F:peptidase activity"/>
    <property type="evidence" value="ECO:0007669"/>
    <property type="project" value="UniProtKB-KW"/>
</dbReference>
<accession>A0ABW3T835</accession>
<keyword evidence="8" id="KW-1185">Reference proteome</keyword>
<dbReference type="EMBL" id="JBHTKR010000001">
    <property type="protein sequence ID" value="MFD1193349.1"/>
    <property type="molecule type" value="Genomic_DNA"/>
</dbReference>
<comment type="caution">
    <text evidence="7">The sequence shown here is derived from an EMBL/GenBank/DDBJ whole genome shotgun (WGS) entry which is preliminary data.</text>
</comment>
<dbReference type="InterPro" id="IPR029045">
    <property type="entry name" value="ClpP/crotonase-like_dom_sf"/>
</dbReference>
<reference evidence="8" key="1">
    <citation type="journal article" date="2019" name="Int. J. Syst. Evol. Microbiol.">
        <title>The Global Catalogue of Microorganisms (GCM) 10K type strain sequencing project: providing services to taxonomists for standard genome sequencing and annotation.</title>
        <authorList>
            <consortium name="The Broad Institute Genomics Platform"/>
            <consortium name="The Broad Institute Genome Sequencing Center for Infectious Disease"/>
            <person name="Wu L."/>
            <person name="Ma J."/>
        </authorList>
    </citation>
    <scope>NUCLEOTIDE SEQUENCE [LARGE SCALE GENOMIC DNA]</scope>
    <source>
        <strain evidence="8">CCUG 55328</strain>
    </source>
</reference>